<reference evidence="1" key="1">
    <citation type="submission" date="2023-03" db="EMBL/GenBank/DDBJ databases">
        <authorList>
            <person name="Steffen K."/>
            <person name="Cardenas P."/>
        </authorList>
    </citation>
    <scope>NUCLEOTIDE SEQUENCE</scope>
</reference>
<accession>A0AA35S3T1</accession>
<dbReference type="Proteomes" id="UP001174909">
    <property type="component" value="Unassembled WGS sequence"/>
</dbReference>
<protein>
    <submittedName>
        <fullName evidence="1">Uncharacterized protein</fullName>
    </submittedName>
</protein>
<comment type="caution">
    <text evidence="1">The sequence shown here is derived from an EMBL/GenBank/DDBJ whole genome shotgun (WGS) entry which is preliminary data.</text>
</comment>
<keyword evidence="2" id="KW-1185">Reference proteome</keyword>
<gene>
    <name evidence="1" type="ORF">GBAR_LOCUS13173</name>
</gene>
<dbReference type="AlphaFoldDB" id="A0AA35S3T1"/>
<sequence length="41" mass="4695">MREAIHALRCIFWCLRGTQSTRIDQTVLCNGAVSEKTAHMF</sequence>
<organism evidence="1 2">
    <name type="scientific">Geodia barretti</name>
    <name type="common">Barrett's horny sponge</name>
    <dbReference type="NCBI Taxonomy" id="519541"/>
    <lineage>
        <taxon>Eukaryota</taxon>
        <taxon>Metazoa</taxon>
        <taxon>Porifera</taxon>
        <taxon>Demospongiae</taxon>
        <taxon>Heteroscleromorpha</taxon>
        <taxon>Tetractinellida</taxon>
        <taxon>Astrophorina</taxon>
        <taxon>Geodiidae</taxon>
        <taxon>Geodia</taxon>
    </lineage>
</organism>
<proteinExistence type="predicted"/>
<name>A0AA35S3T1_GEOBA</name>
<evidence type="ECO:0000313" key="1">
    <source>
        <dbReference type="EMBL" id="CAI8022429.1"/>
    </source>
</evidence>
<dbReference type="EMBL" id="CASHTH010001956">
    <property type="protein sequence ID" value="CAI8022429.1"/>
    <property type="molecule type" value="Genomic_DNA"/>
</dbReference>
<evidence type="ECO:0000313" key="2">
    <source>
        <dbReference type="Proteomes" id="UP001174909"/>
    </source>
</evidence>